<evidence type="ECO:0000256" key="3">
    <source>
        <dbReference type="ARBA" id="ARBA00013365"/>
    </source>
</evidence>
<keyword evidence="7" id="KW-0233">DNA recombination</keyword>
<keyword evidence="5 7" id="KW-0378">Hydrolase</keyword>
<comment type="caution">
    <text evidence="10">The sequence shown here is derived from an EMBL/GenBank/DDBJ whole genome shotgun (WGS) entry which is preliminary data.</text>
</comment>
<evidence type="ECO:0000259" key="8">
    <source>
        <dbReference type="Pfam" id="PF00149"/>
    </source>
</evidence>
<evidence type="ECO:0000256" key="1">
    <source>
        <dbReference type="ARBA" id="ARBA00010555"/>
    </source>
</evidence>
<dbReference type="GO" id="GO:0008408">
    <property type="term" value="F:3'-5' exonuclease activity"/>
    <property type="evidence" value="ECO:0007669"/>
    <property type="project" value="InterPro"/>
</dbReference>
<dbReference type="Pfam" id="PF00149">
    <property type="entry name" value="Metallophos"/>
    <property type="match status" value="1"/>
</dbReference>
<keyword evidence="7" id="KW-0235">DNA replication</keyword>
<dbReference type="RefSeq" id="WP_308448910.1">
    <property type="nucleotide sequence ID" value="NZ_JAJEQC010000004.1"/>
</dbReference>
<evidence type="ECO:0000259" key="9">
    <source>
        <dbReference type="Pfam" id="PF12320"/>
    </source>
</evidence>
<comment type="subunit">
    <text evidence="2 7">Heterodimer of SbcC and SbcD.</text>
</comment>
<comment type="similarity">
    <text evidence="1 7">Belongs to the SbcD family.</text>
</comment>
<gene>
    <name evidence="7" type="primary">sbcD</name>
    <name evidence="10" type="ORF">LKD31_05250</name>
</gene>
<keyword evidence="6 7" id="KW-0269">Exonuclease</keyword>
<dbReference type="GO" id="GO:0006310">
    <property type="term" value="P:DNA recombination"/>
    <property type="evidence" value="ECO:0007669"/>
    <property type="project" value="UniProtKB-KW"/>
</dbReference>
<evidence type="ECO:0000256" key="7">
    <source>
        <dbReference type="RuleBase" id="RU363069"/>
    </source>
</evidence>
<dbReference type="InterPro" id="IPR004593">
    <property type="entry name" value="SbcD"/>
</dbReference>
<dbReference type="InterPro" id="IPR041796">
    <property type="entry name" value="Mre11_N"/>
</dbReference>
<dbReference type="SUPFAM" id="SSF56300">
    <property type="entry name" value="Metallo-dependent phosphatases"/>
    <property type="match status" value="1"/>
</dbReference>
<evidence type="ECO:0000256" key="2">
    <source>
        <dbReference type="ARBA" id="ARBA00011322"/>
    </source>
</evidence>
<dbReference type="Proteomes" id="UP001199424">
    <property type="component" value="Unassembled WGS sequence"/>
</dbReference>
<evidence type="ECO:0000256" key="4">
    <source>
        <dbReference type="ARBA" id="ARBA00022722"/>
    </source>
</evidence>
<reference evidence="10" key="1">
    <citation type="submission" date="2021-10" db="EMBL/GenBank/DDBJ databases">
        <title>Anaerobic single-cell dispensing facilitates the cultivation of human gut bacteria.</title>
        <authorList>
            <person name="Afrizal A."/>
        </authorList>
    </citation>
    <scope>NUCLEOTIDE SEQUENCE</scope>
    <source>
        <strain evidence="10">CLA-AA-H250</strain>
    </source>
</reference>
<keyword evidence="11" id="KW-1185">Reference proteome</keyword>
<dbReference type="InterPro" id="IPR004843">
    <property type="entry name" value="Calcineurin-like_PHP"/>
</dbReference>
<organism evidence="10 11">
    <name type="scientific">Hominenteromicrobium mulieris</name>
    <dbReference type="NCBI Taxonomy" id="2885357"/>
    <lineage>
        <taxon>Bacteria</taxon>
        <taxon>Bacillati</taxon>
        <taxon>Bacillota</taxon>
        <taxon>Clostridia</taxon>
        <taxon>Eubacteriales</taxon>
        <taxon>Oscillospiraceae</taxon>
        <taxon>Hominenteromicrobium</taxon>
    </lineage>
</organism>
<dbReference type="AlphaFoldDB" id="A0AAE3AHE9"/>
<name>A0AAE3AHE9_9FIRM</name>
<dbReference type="Pfam" id="PF12320">
    <property type="entry name" value="SbcD_C"/>
    <property type="match status" value="1"/>
</dbReference>
<evidence type="ECO:0000256" key="6">
    <source>
        <dbReference type="ARBA" id="ARBA00022839"/>
    </source>
</evidence>
<dbReference type="NCBIfam" id="TIGR00619">
    <property type="entry name" value="sbcd"/>
    <property type="match status" value="1"/>
</dbReference>
<keyword evidence="4 7" id="KW-0540">Nuclease</keyword>
<evidence type="ECO:0000313" key="11">
    <source>
        <dbReference type="Proteomes" id="UP001199424"/>
    </source>
</evidence>
<feature type="domain" description="Calcineurin-like phosphoesterase" evidence="8">
    <location>
        <begin position="1"/>
        <end position="99"/>
    </location>
</feature>
<keyword evidence="7" id="KW-0255">Endonuclease</keyword>
<dbReference type="InterPro" id="IPR050535">
    <property type="entry name" value="DNA_Repair-Maintenance_Comp"/>
</dbReference>
<dbReference type="EMBL" id="JAJEQC010000004">
    <property type="protein sequence ID" value="MCC2136417.1"/>
    <property type="molecule type" value="Genomic_DNA"/>
</dbReference>
<dbReference type="CDD" id="cd00840">
    <property type="entry name" value="MPP_Mre11_N"/>
    <property type="match status" value="1"/>
</dbReference>
<proteinExistence type="inferred from homology"/>
<sequence>MQLLHIADLHFGRLLYGRSLMDDQRHFVRQSLLPALDEYKPDALLIAGDLYDRQIASVDAIHLFDELIDALCERSIPAVIISGNHDSPDRIAVGKSLLARHGIHIITELKDAFTPVEIGNIQIFPLPYFENAQMRDFLGDETLRGAGACMRAAVEKMEKAFDPAKKHVLVAHCFAAGASTSDSESRLFVGGAGDVPTDVFSPFDYAALGHLHAAQRAGDTARYAGSPLKYSVDEAHQKKSMTLVTLGDTVETTCIPVTPLHDVKRIEGTFAALLENGQAAPNEDYVEILLTDDEPVFRPADRLRPYYPNVLGVRSTWFLKQHAGTQAEADLHSRSRAELFRGFLKEVCGEEAQPEDEALLAEILKELEGDAT</sequence>
<dbReference type="PANTHER" id="PTHR30337">
    <property type="entry name" value="COMPONENT OF ATP-DEPENDENT DSDNA EXONUCLEASE"/>
    <property type="match status" value="1"/>
</dbReference>
<comment type="function">
    <text evidence="7">SbcCD cleaves DNA hairpin structures. These structures can inhibit DNA replication and are intermediates in certain DNA recombination reactions. The complex acts as a 3'-&gt;5' double strand exonuclease that can open hairpins. It also has a 5' single-strand endonuclease activity.</text>
</comment>
<dbReference type="InterPro" id="IPR026843">
    <property type="entry name" value="SbcD_C"/>
</dbReference>
<dbReference type="GO" id="GO:0006260">
    <property type="term" value="P:DNA replication"/>
    <property type="evidence" value="ECO:0007669"/>
    <property type="project" value="UniProtKB-KW"/>
</dbReference>
<dbReference type="Gene3D" id="3.60.21.10">
    <property type="match status" value="1"/>
</dbReference>
<dbReference type="InterPro" id="IPR029052">
    <property type="entry name" value="Metallo-depent_PP-like"/>
</dbReference>
<feature type="domain" description="Nuclease SbcCD subunit D C-terminal" evidence="9">
    <location>
        <begin position="260"/>
        <end position="346"/>
    </location>
</feature>
<dbReference type="PANTHER" id="PTHR30337:SF0">
    <property type="entry name" value="NUCLEASE SBCCD SUBUNIT D"/>
    <property type="match status" value="1"/>
</dbReference>
<evidence type="ECO:0000256" key="5">
    <source>
        <dbReference type="ARBA" id="ARBA00022801"/>
    </source>
</evidence>
<accession>A0AAE3AHE9</accession>
<evidence type="ECO:0000313" key="10">
    <source>
        <dbReference type="EMBL" id="MCC2136417.1"/>
    </source>
</evidence>
<dbReference type="GO" id="GO:0004519">
    <property type="term" value="F:endonuclease activity"/>
    <property type="evidence" value="ECO:0007669"/>
    <property type="project" value="UniProtKB-KW"/>
</dbReference>
<protein>
    <recommendedName>
        <fullName evidence="3 7">Nuclease SbcCD subunit D</fullName>
    </recommendedName>
</protein>